<reference evidence="1" key="1">
    <citation type="submission" date="2020-05" db="EMBL/GenBank/DDBJ databases">
        <authorList>
            <person name="Chiriac C."/>
            <person name="Salcher M."/>
            <person name="Ghai R."/>
            <person name="Kavagutti S V."/>
        </authorList>
    </citation>
    <scope>NUCLEOTIDE SEQUENCE</scope>
</reference>
<accession>A0A6J5PTP9</accession>
<gene>
    <name evidence="2" type="ORF">UFOVP1247_97</name>
    <name evidence="1" type="ORF">UFOVP970_137</name>
</gene>
<dbReference type="EMBL" id="LR796916">
    <property type="protein sequence ID" value="CAB4175239.1"/>
    <property type="molecule type" value="Genomic_DNA"/>
</dbReference>
<evidence type="ECO:0000313" key="1">
    <source>
        <dbReference type="EMBL" id="CAB4175239.1"/>
    </source>
</evidence>
<sequence length="44" mass="5339">MDFGLGLFTGMFIMWAVAKKIQIEIMKELEKLKDFDTWKEWKNK</sequence>
<proteinExistence type="predicted"/>
<name>A0A6J5PTP9_9CAUD</name>
<dbReference type="EMBL" id="LR797195">
    <property type="protein sequence ID" value="CAB4193547.1"/>
    <property type="molecule type" value="Genomic_DNA"/>
</dbReference>
<organism evidence="1">
    <name type="scientific">uncultured Caudovirales phage</name>
    <dbReference type="NCBI Taxonomy" id="2100421"/>
    <lineage>
        <taxon>Viruses</taxon>
        <taxon>Duplodnaviria</taxon>
        <taxon>Heunggongvirae</taxon>
        <taxon>Uroviricota</taxon>
        <taxon>Caudoviricetes</taxon>
        <taxon>Peduoviridae</taxon>
        <taxon>Maltschvirus</taxon>
        <taxon>Maltschvirus maltsch</taxon>
    </lineage>
</organism>
<evidence type="ECO:0000313" key="2">
    <source>
        <dbReference type="EMBL" id="CAB4193547.1"/>
    </source>
</evidence>
<protein>
    <submittedName>
        <fullName evidence="1">Uncharacterized protein</fullName>
    </submittedName>
</protein>